<evidence type="ECO:0000313" key="2">
    <source>
        <dbReference type="EMBL" id="ANP35214.1"/>
    </source>
</evidence>
<keyword evidence="4" id="KW-1185">Reference proteome</keyword>
<evidence type="ECO:0000313" key="4">
    <source>
        <dbReference type="Proteomes" id="UP000092565"/>
    </source>
</evidence>
<accession>A0A1B0ZM91</accession>
<dbReference type="RefSeq" id="WP_165832660.1">
    <property type="nucleotide sequence ID" value="NZ_CP015124.1"/>
</dbReference>
<organism evidence="2 4">
    <name type="scientific">Phaeobacter gallaeciensis</name>
    <dbReference type="NCBI Taxonomy" id="60890"/>
    <lineage>
        <taxon>Bacteria</taxon>
        <taxon>Pseudomonadati</taxon>
        <taxon>Pseudomonadota</taxon>
        <taxon>Alphaproteobacteria</taxon>
        <taxon>Rhodobacterales</taxon>
        <taxon>Roseobacteraceae</taxon>
        <taxon>Phaeobacter</taxon>
    </lineage>
</organism>
<dbReference type="EMBL" id="JARCJK010000001">
    <property type="protein sequence ID" value="MDE4164792.1"/>
    <property type="molecule type" value="Genomic_DNA"/>
</dbReference>
<dbReference type="EMBL" id="CP015124">
    <property type="protein sequence ID" value="ANP35214.1"/>
    <property type="molecule type" value="Genomic_DNA"/>
</dbReference>
<dbReference type="Proteomes" id="UP000092565">
    <property type="component" value="Chromosome"/>
</dbReference>
<keyword evidence="1" id="KW-1133">Transmembrane helix</keyword>
<reference evidence="3 5" key="2">
    <citation type="submission" date="2023-02" db="EMBL/GenBank/DDBJ databases">
        <title>Population genomics of bacteria associated with diatom.</title>
        <authorList>
            <person name="Xie J."/>
            <person name="Wang H."/>
        </authorList>
    </citation>
    <scope>NUCLEOTIDE SEQUENCE [LARGE SCALE GENOMIC DNA]</scope>
    <source>
        <strain evidence="3 5">PT47_8</strain>
    </source>
</reference>
<keyword evidence="1" id="KW-0472">Membrane</keyword>
<evidence type="ECO:0000313" key="5">
    <source>
        <dbReference type="Proteomes" id="UP001218364"/>
    </source>
</evidence>
<name>A0A1B0ZM91_9RHOB</name>
<feature type="transmembrane region" description="Helical" evidence="1">
    <location>
        <begin position="6"/>
        <end position="25"/>
    </location>
</feature>
<reference evidence="2 4" key="1">
    <citation type="submission" date="2016-04" db="EMBL/GenBank/DDBJ databases">
        <authorList>
            <person name="Evans L.H."/>
            <person name="Alamgir A."/>
            <person name="Owens N."/>
            <person name="Weber N.D."/>
            <person name="Virtaneva K."/>
            <person name="Barbian K."/>
            <person name="Babar A."/>
            <person name="Rosenke K."/>
        </authorList>
    </citation>
    <scope>NUCLEOTIDE SEQUENCE [LARGE SCALE GENOMIC DNA]</scope>
    <source>
        <strain evidence="2 4">JL2886</strain>
    </source>
</reference>
<dbReference type="Proteomes" id="UP001218364">
    <property type="component" value="Unassembled WGS sequence"/>
</dbReference>
<evidence type="ECO:0000256" key="1">
    <source>
        <dbReference type="SAM" id="Phobius"/>
    </source>
</evidence>
<keyword evidence="1" id="KW-0812">Transmembrane</keyword>
<gene>
    <name evidence="2" type="ORF">JL2886_00281</name>
    <name evidence="3" type="ORF">PXK24_03755</name>
</gene>
<sequence>MTNQIAIVMGIILTAAIAIDVALFGSEHMVFLGKKLFELIDWVAFWR</sequence>
<dbReference type="AlphaFoldDB" id="A0A1B0ZM91"/>
<protein>
    <submittedName>
        <fullName evidence="2">Glyceraldehyde-3-phosphate dehydrogenase</fullName>
    </submittedName>
</protein>
<proteinExistence type="predicted"/>
<evidence type="ECO:0000313" key="3">
    <source>
        <dbReference type="EMBL" id="MDE4164792.1"/>
    </source>
</evidence>